<evidence type="ECO:0000256" key="6">
    <source>
        <dbReference type="ARBA" id="ARBA00023211"/>
    </source>
</evidence>
<reference evidence="8" key="1">
    <citation type="submission" date="2020-05" db="EMBL/GenBank/DDBJ databases">
        <title>Mycena genomes resolve the evolution of fungal bioluminescence.</title>
        <authorList>
            <person name="Tsai I.J."/>
        </authorList>
    </citation>
    <scope>NUCLEOTIDE SEQUENCE</scope>
    <source>
        <strain evidence="8">171206Taipei</strain>
    </source>
</reference>
<comment type="caution">
    <text evidence="8">The sequence shown here is derived from an EMBL/GenBank/DDBJ whole genome shotgun (WGS) entry which is preliminary data.</text>
</comment>
<evidence type="ECO:0000256" key="2">
    <source>
        <dbReference type="ARBA" id="ARBA00001946"/>
    </source>
</evidence>
<gene>
    <name evidence="8" type="ORF">MIND_00335900</name>
</gene>
<protein>
    <submittedName>
        <fullName evidence="8">Putative Nudix hydrolase NudL</fullName>
    </submittedName>
</protein>
<dbReference type="PROSITE" id="PS51462">
    <property type="entry name" value="NUDIX"/>
    <property type="match status" value="1"/>
</dbReference>
<keyword evidence="4 8" id="KW-0378">Hydrolase</keyword>
<evidence type="ECO:0000259" key="7">
    <source>
        <dbReference type="PROSITE" id="PS51462"/>
    </source>
</evidence>
<evidence type="ECO:0000313" key="9">
    <source>
        <dbReference type="Proteomes" id="UP000636479"/>
    </source>
</evidence>
<dbReference type="OrthoDB" id="206213at2759"/>
<evidence type="ECO:0000256" key="1">
    <source>
        <dbReference type="ARBA" id="ARBA00001936"/>
    </source>
</evidence>
<dbReference type="EMBL" id="JACAZF010000003">
    <property type="protein sequence ID" value="KAF7309648.1"/>
    <property type="molecule type" value="Genomic_DNA"/>
</dbReference>
<keyword evidence="6" id="KW-0464">Manganese</keyword>
<dbReference type="CDD" id="cd03426">
    <property type="entry name" value="NUDIX_CoAse_Nudt7"/>
    <property type="match status" value="1"/>
</dbReference>
<keyword evidence="5" id="KW-0460">Magnesium</keyword>
<dbReference type="InterPro" id="IPR000086">
    <property type="entry name" value="NUDIX_hydrolase_dom"/>
</dbReference>
<dbReference type="RefSeq" id="XP_037223098.1">
    <property type="nucleotide sequence ID" value="XM_037360213.1"/>
</dbReference>
<dbReference type="PANTHER" id="PTHR12992">
    <property type="entry name" value="NUDIX HYDROLASE"/>
    <property type="match status" value="1"/>
</dbReference>
<comment type="cofactor">
    <cofactor evidence="1">
        <name>Mn(2+)</name>
        <dbReference type="ChEBI" id="CHEBI:29035"/>
    </cofactor>
</comment>
<dbReference type="GO" id="GO:0015938">
    <property type="term" value="P:coenzyme A catabolic process"/>
    <property type="evidence" value="ECO:0007669"/>
    <property type="project" value="TreeGrafter"/>
</dbReference>
<name>A0A8H6WCD7_9AGAR</name>
<accession>A0A8H6WCD7</accession>
<sequence>MLNRPLSRQHLRAIQTALMNGPPSPPWTNVDKTKTAAILISLCNVRDVGSILLQVRSRTLRSHSGEVSCPGGMVDPEDVSLIDTALRETMEELGIQGNRVEPLGFLHPPERSLRGDVVWPLVGFVHTTAERKPQTDPDDEALPSIDISAIQNSSSKDEVELVFHLPLTELINPTRLRAYLFRNERPYSAIDVSDLVPPNSGLTSVSTEPPQGEIGPGTEGRIEVWGLTGWYLSLLSSTLKSLFVEA</sequence>
<dbReference type="Gene3D" id="3.90.79.10">
    <property type="entry name" value="Nucleoside Triphosphate Pyrophosphohydrolase"/>
    <property type="match status" value="1"/>
</dbReference>
<evidence type="ECO:0000256" key="5">
    <source>
        <dbReference type="ARBA" id="ARBA00022842"/>
    </source>
</evidence>
<keyword evidence="3" id="KW-0479">Metal-binding</keyword>
<organism evidence="8 9">
    <name type="scientific">Mycena indigotica</name>
    <dbReference type="NCBI Taxonomy" id="2126181"/>
    <lineage>
        <taxon>Eukaryota</taxon>
        <taxon>Fungi</taxon>
        <taxon>Dikarya</taxon>
        <taxon>Basidiomycota</taxon>
        <taxon>Agaricomycotina</taxon>
        <taxon>Agaricomycetes</taxon>
        <taxon>Agaricomycetidae</taxon>
        <taxon>Agaricales</taxon>
        <taxon>Marasmiineae</taxon>
        <taxon>Mycenaceae</taxon>
        <taxon>Mycena</taxon>
    </lineage>
</organism>
<dbReference type="GeneID" id="59342729"/>
<proteinExistence type="predicted"/>
<evidence type="ECO:0000313" key="8">
    <source>
        <dbReference type="EMBL" id="KAF7309648.1"/>
    </source>
</evidence>
<dbReference type="PANTHER" id="PTHR12992:SF24">
    <property type="entry name" value="PEROXISOMAL COENZYME A DIPHOSPHATASE NUDT7"/>
    <property type="match status" value="1"/>
</dbReference>
<dbReference type="Proteomes" id="UP000636479">
    <property type="component" value="Unassembled WGS sequence"/>
</dbReference>
<dbReference type="AlphaFoldDB" id="A0A8H6WCD7"/>
<dbReference type="SUPFAM" id="SSF55811">
    <property type="entry name" value="Nudix"/>
    <property type="match status" value="1"/>
</dbReference>
<dbReference type="GO" id="GO:0046872">
    <property type="term" value="F:metal ion binding"/>
    <property type="evidence" value="ECO:0007669"/>
    <property type="project" value="UniProtKB-KW"/>
</dbReference>
<dbReference type="GO" id="GO:0010945">
    <property type="term" value="F:coenzyme A diphosphatase activity"/>
    <property type="evidence" value="ECO:0007669"/>
    <property type="project" value="InterPro"/>
</dbReference>
<keyword evidence="9" id="KW-1185">Reference proteome</keyword>
<dbReference type="InterPro" id="IPR045121">
    <property type="entry name" value="CoAse"/>
</dbReference>
<dbReference type="InterPro" id="IPR015797">
    <property type="entry name" value="NUDIX_hydrolase-like_dom_sf"/>
</dbReference>
<dbReference type="Pfam" id="PF00293">
    <property type="entry name" value="NUDIX"/>
    <property type="match status" value="1"/>
</dbReference>
<evidence type="ECO:0000256" key="3">
    <source>
        <dbReference type="ARBA" id="ARBA00022723"/>
    </source>
</evidence>
<evidence type="ECO:0000256" key="4">
    <source>
        <dbReference type="ARBA" id="ARBA00022801"/>
    </source>
</evidence>
<feature type="domain" description="Nudix hydrolase" evidence="7">
    <location>
        <begin position="33"/>
        <end position="194"/>
    </location>
</feature>
<comment type="cofactor">
    <cofactor evidence="2">
        <name>Mg(2+)</name>
        <dbReference type="ChEBI" id="CHEBI:18420"/>
    </cofactor>
</comment>